<proteinExistence type="predicted"/>
<evidence type="ECO:0000313" key="1">
    <source>
        <dbReference type="EMBL" id="RLW01548.1"/>
    </source>
</evidence>
<sequence>MGGFRTAVTNASELISDLFGYLRISAQLVLITDKFDMGEIIESKFHEKYSNFWWRWFNLKTREVSKIQISPLGPAQLLLESAWGPEEEAEREERCSSIPVWSSLVSAESSVVPREWRVYAPGSAQVFKSRNNGFRHPYQTAEQFKDERASHFIYPTAARAINHRWTEFIANCYCKQVKFIL</sequence>
<dbReference type="AlphaFoldDB" id="A0A3L8SH69"/>
<dbReference type="EMBL" id="QUSF01000022">
    <property type="protein sequence ID" value="RLW01548.1"/>
    <property type="molecule type" value="Genomic_DNA"/>
</dbReference>
<keyword evidence="2" id="KW-1185">Reference proteome</keyword>
<protein>
    <submittedName>
        <fullName evidence="1">Uncharacterized protein</fullName>
    </submittedName>
</protein>
<name>A0A3L8SH69_CHLGU</name>
<dbReference type="Proteomes" id="UP000276834">
    <property type="component" value="Unassembled WGS sequence"/>
</dbReference>
<evidence type="ECO:0000313" key="2">
    <source>
        <dbReference type="Proteomes" id="UP000276834"/>
    </source>
</evidence>
<comment type="caution">
    <text evidence="1">The sequence shown here is derived from an EMBL/GenBank/DDBJ whole genome shotgun (WGS) entry which is preliminary data.</text>
</comment>
<reference evidence="1 2" key="1">
    <citation type="journal article" date="2018" name="Proc. R. Soc. B">
        <title>A non-coding region near Follistatin controls head colour polymorphism in the Gouldian finch.</title>
        <authorList>
            <person name="Toomey M.B."/>
            <person name="Marques C.I."/>
            <person name="Andrade P."/>
            <person name="Araujo P.M."/>
            <person name="Sabatino S."/>
            <person name="Gazda M.A."/>
            <person name="Afonso S."/>
            <person name="Lopes R.J."/>
            <person name="Corbo J.C."/>
            <person name="Carneiro M."/>
        </authorList>
    </citation>
    <scope>NUCLEOTIDE SEQUENCE [LARGE SCALE GENOMIC DNA]</scope>
    <source>
        <strain evidence="1">Red01</strain>
        <tissue evidence="1">Muscle</tissue>
    </source>
</reference>
<accession>A0A3L8SH69</accession>
<organism evidence="1 2">
    <name type="scientific">Chloebia gouldiae</name>
    <name type="common">Gouldian finch</name>
    <name type="synonym">Erythrura gouldiae</name>
    <dbReference type="NCBI Taxonomy" id="44316"/>
    <lineage>
        <taxon>Eukaryota</taxon>
        <taxon>Metazoa</taxon>
        <taxon>Chordata</taxon>
        <taxon>Craniata</taxon>
        <taxon>Vertebrata</taxon>
        <taxon>Euteleostomi</taxon>
        <taxon>Archelosauria</taxon>
        <taxon>Archosauria</taxon>
        <taxon>Dinosauria</taxon>
        <taxon>Saurischia</taxon>
        <taxon>Theropoda</taxon>
        <taxon>Coelurosauria</taxon>
        <taxon>Aves</taxon>
        <taxon>Neognathae</taxon>
        <taxon>Neoaves</taxon>
        <taxon>Telluraves</taxon>
        <taxon>Australaves</taxon>
        <taxon>Passeriformes</taxon>
        <taxon>Passeroidea</taxon>
        <taxon>Passeridae</taxon>
        <taxon>Chloebia</taxon>
    </lineage>
</organism>
<gene>
    <name evidence="1" type="ORF">DV515_00007881</name>
</gene>